<evidence type="ECO:0000256" key="5">
    <source>
        <dbReference type="ARBA" id="ARBA00022822"/>
    </source>
</evidence>
<evidence type="ECO:0000256" key="6">
    <source>
        <dbReference type="ARBA" id="ARBA00023141"/>
    </source>
</evidence>
<evidence type="ECO:0000256" key="4">
    <source>
        <dbReference type="ARBA" id="ARBA00022605"/>
    </source>
</evidence>
<evidence type="ECO:0000256" key="3">
    <source>
        <dbReference type="ARBA" id="ARBA00007571"/>
    </source>
</evidence>
<comment type="similarity">
    <text evidence="3 8">Belongs to the TrpF family.</text>
</comment>
<dbReference type="EC" id="5.3.1.24" evidence="8"/>
<dbReference type="Pfam" id="PF00697">
    <property type="entry name" value="PRAI"/>
    <property type="match status" value="1"/>
</dbReference>
<keyword evidence="11" id="KW-1185">Reference proteome</keyword>
<comment type="pathway">
    <text evidence="2 8">Amino-acid biosynthesis; L-tryptophan biosynthesis; L-tryptophan from chorismate: step 3/5.</text>
</comment>
<dbReference type="EMBL" id="CP058579">
    <property type="protein sequence ID" value="QLG61513.1"/>
    <property type="molecule type" value="Genomic_DNA"/>
</dbReference>
<dbReference type="SUPFAM" id="SSF51366">
    <property type="entry name" value="Ribulose-phoshate binding barrel"/>
    <property type="match status" value="1"/>
</dbReference>
<dbReference type="GO" id="GO:0000162">
    <property type="term" value="P:L-tryptophan biosynthetic process"/>
    <property type="evidence" value="ECO:0007669"/>
    <property type="project" value="UniProtKB-UniRule"/>
</dbReference>
<gene>
    <name evidence="8" type="primary">trpF</name>
    <name evidence="10" type="ORF">HUG12_07140</name>
</gene>
<keyword evidence="7 8" id="KW-0413">Isomerase</keyword>
<dbReference type="AlphaFoldDB" id="A0A7D5L9Q9"/>
<protein>
    <recommendedName>
        <fullName evidence="8">N-(5'-phosphoribosyl)anthranilate isomerase</fullName>
        <shortName evidence="8">PRAI</shortName>
        <ecNumber evidence="8">5.3.1.24</ecNumber>
    </recommendedName>
</protein>
<dbReference type="Proteomes" id="UP000509626">
    <property type="component" value="Chromosome"/>
</dbReference>
<comment type="catalytic activity">
    <reaction evidence="1 8">
        <text>N-(5-phospho-beta-D-ribosyl)anthranilate = 1-(2-carboxyphenylamino)-1-deoxy-D-ribulose 5-phosphate</text>
        <dbReference type="Rhea" id="RHEA:21540"/>
        <dbReference type="ChEBI" id="CHEBI:18277"/>
        <dbReference type="ChEBI" id="CHEBI:58613"/>
        <dbReference type="EC" id="5.3.1.24"/>
    </reaction>
</comment>
<evidence type="ECO:0000256" key="1">
    <source>
        <dbReference type="ARBA" id="ARBA00001164"/>
    </source>
</evidence>
<sequence>MTRVKVCGVTNATDLRAVAEAGADAVGVIADVPVDTPREVNLATAADLAAAAPPFLTTTLVTMPVDAQDAVDAARLVDPDVLQVHGEDLGPADVGYVRAEAGVKVVPVVDHDDPDRARELDEAADAVLVDSTTESGAGGTGETGDWDATADLARDLVSPVVLAGGLTPENVAGAISTVEPFAVDVASGVEREGGAKDHTAVSRFVRNAGRSLGEAEGTPVDGRR</sequence>
<evidence type="ECO:0000256" key="7">
    <source>
        <dbReference type="ARBA" id="ARBA00023235"/>
    </source>
</evidence>
<accession>A0A7D5L9Q9</accession>
<keyword evidence="6 8" id="KW-0057">Aromatic amino acid biosynthesis</keyword>
<feature type="domain" description="N-(5'phosphoribosyl) anthranilate isomerase (PRAI)" evidence="9">
    <location>
        <begin position="4"/>
        <end position="206"/>
    </location>
</feature>
<evidence type="ECO:0000313" key="10">
    <source>
        <dbReference type="EMBL" id="QLG61513.1"/>
    </source>
</evidence>
<dbReference type="InterPro" id="IPR044643">
    <property type="entry name" value="TrpF_fam"/>
</dbReference>
<dbReference type="GeneID" id="56037221"/>
<dbReference type="KEGG" id="halu:HUG12_07140"/>
<dbReference type="InterPro" id="IPR013785">
    <property type="entry name" value="Aldolase_TIM"/>
</dbReference>
<proteinExistence type="inferred from homology"/>
<name>A0A7D5L9Q9_9EURY</name>
<evidence type="ECO:0000259" key="9">
    <source>
        <dbReference type="Pfam" id="PF00697"/>
    </source>
</evidence>
<dbReference type="PANTHER" id="PTHR42894:SF1">
    <property type="entry name" value="N-(5'-PHOSPHORIBOSYL)ANTHRANILATE ISOMERASE"/>
    <property type="match status" value="1"/>
</dbReference>
<evidence type="ECO:0000256" key="8">
    <source>
        <dbReference type="HAMAP-Rule" id="MF_00135"/>
    </source>
</evidence>
<dbReference type="InterPro" id="IPR011060">
    <property type="entry name" value="RibuloseP-bd_barrel"/>
</dbReference>
<keyword evidence="5 8" id="KW-0822">Tryptophan biosynthesis</keyword>
<keyword evidence="4 8" id="KW-0028">Amino-acid biosynthesis</keyword>
<organism evidence="10 11">
    <name type="scientific">Halorarum salinum</name>
    <dbReference type="NCBI Taxonomy" id="2743089"/>
    <lineage>
        <taxon>Archaea</taxon>
        <taxon>Methanobacteriati</taxon>
        <taxon>Methanobacteriota</taxon>
        <taxon>Stenosarchaea group</taxon>
        <taxon>Halobacteria</taxon>
        <taxon>Halobacteriales</taxon>
        <taxon>Haloferacaceae</taxon>
        <taxon>Halorarum</taxon>
    </lineage>
</organism>
<dbReference type="CDD" id="cd00405">
    <property type="entry name" value="PRAI"/>
    <property type="match status" value="1"/>
</dbReference>
<dbReference type="HAMAP" id="MF_00135">
    <property type="entry name" value="PRAI"/>
    <property type="match status" value="1"/>
</dbReference>
<evidence type="ECO:0000256" key="2">
    <source>
        <dbReference type="ARBA" id="ARBA00004664"/>
    </source>
</evidence>
<dbReference type="Gene3D" id="3.20.20.70">
    <property type="entry name" value="Aldolase class I"/>
    <property type="match status" value="1"/>
</dbReference>
<dbReference type="UniPathway" id="UPA00035">
    <property type="reaction ID" value="UER00042"/>
</dbReference>
<dbReference type="GO" id="GO:0004640">
    <property type="term" value="F:phosphoribosylanthranilate isomerase activity"/>
    <property type="evidence" value="ECO:0007669"/>
    <property type="project" value="UniProtKB-UniRule"/>
</dbReference>
<dbReference type="RefSeq" id="WP_179268098.1">
    <property type="nucleotide sequence ID" value="NZ_CP058579.1"/>
</dbReference>
<evidence type="ECO:0000313" key="11">
    <source>
        <dbReference type="Proteomes" id="UP000509626"/>
    </source>
</evidence>
<dbReference type="OrthoDB" id="27513at2157"/>
<dbReference type="PANTHER" id="PTHR42894">
    <property type="entry name" value="N-(5'-PHOSPHORIBOSYL)ANTHRANILATE ISOMERASE"/>
    <property type="match status" value="1"/>
</dbReference>
<reference evidence="10 11" key="1">
    <citation type="submission" date="2020-06" db="EMBL/GenBank/DDBJ databases">
        <title>NJ-3-1, isolated from saline soil.</title>
        <authorList>
            <person name="Cui H.L."/>
            <person name="Shi X."/>
        </authorList>
    </citation>
    <scope>NUCLEOTIDE SEQUENCE [LARGE SCALE GENOMIC DNA]</scope>
    <source>
        <strain evidence="10 11">NJ-3-1</strain>
    </source>
</reference>
<dbReference type="InterPro" id="IPR001240">
    <property type="entry name" value="PRAI_dom"/>
</dbReference>